<dbReference type="Gene3D" id="3.30.2310.20">
    <property type="entry name" value="RelE-like"/>
    <property type="match status" value="1"/>
</dbReference>
<evidence type="ECO:0000313" key="3">
    <source>
        <dbReference type="EMBL" id="MDJ1370994.1"/>
    </source>
</evidence>
<accession>A0ABT7C8A3</accession>
<dbReference type="Proteomes" id="UP001170379">
    <property type="component" value="Unassembled WGS sequence"/>
</dbReference>
<dbReference type="PANTHER" id="PTHR33755">
    <property type="entry name" value="TOXIN PARE1-RELATED"/>
    <property type="match status" value="1"/>
</dbReference>
<sequence>MKVIWAPQAISDRDEIWAYIDEDNPVAAAQVDERFSAAAARLASFPELGKSGLIAGTRELTPYNNYRMVYEIAGDEVWILAIVHTSRLWPPTSPQ</sequence>
<comment type="similarity">
    <text evidence="1">Belongs to the RelE toxin family.</text>
</comment>
<protein>
    <submittedName>
        <fullName evidence="3">Type II toxin-antitoxin system RelE/ParE family toxin</fullName>
    </submittedName>
</protein>
<dbReference type="EMBL" id="PXVD01000008">
    <property type="protein sequence ID" value="MDJ1370994.1"/>
    <property type="molecule type" value="Genomic_DNA"/>
</dbReference>
<reference evidence="3" key="2">
    <citation type="journal article" date="2022" name="Sci. Rep.">
        <title>In silico prediction of the enzymes involved in the degradation of the herbicide molinate by Gulosibacter molinativorax ON4T.</title>
        <authorList>
            <person name="Lopes A.R."/>
            <person name="Bunin E."/>
            <person name="Viana A.T."/>
            <person name="Froufe H."/>
            <person name="Munoz-Merida A."/>
            <person name="Pinho D."/>
            <person name="Figueiredo J."/>
            <person name="Barroso C."/>
            <person name="Vaz-Moreira I."/>
            <person name="Bellanger X."/>
            <person name="Egas C."/>
            <person name="Nunes O.C."/>
        </authorList>
    </citation>
    <scope>NUCLEOTIDE SEQUENCE</scope>
    <source>
        <strain evidence="3">ON4</strain>
    </source>
</reference>
<gene>
    <name evidence="3" type="ORF">C7K25_06390</name>
</gene>
<dbReference type="InterPro" id="IPR007712">
    <property type="entry name" value="RelE/ParE_toxin"/>
</dbReference>
<dbReference type="NCBIfam" id="TIGR02385">
    <property type="entry name" value="RelE_StbE"/>
    <property type="match status" value="1"/>
</dbReference>
<reference evidence="3" key="1">
    <citation type="submission" date="2018-03" db="EMBL/GenBank/DDBJ databases">
        <authorList>
            <person name="Nunes O.C."/>
            <person name="Lopes A.R."/>
            <person name="Froufe H."/>
            <person name="Munoz-Merida A."/>
            <person name="Barroso C."/>
            <person name="Egas C."/>
        </authorList>
    </citation>
    <scope>NUCLEOTIDE SEQUENCE</scope>
    <source>
        <strain evidence="3">ON4</strain>
    </source>
</reference>
<evidence type="ECO:0000256" key="2">
    <source>
        <dbReference type="ARBA" id="ARBA00022649"/>
    </source>
</evidence>
<proteinExistence type="inferred from homology"/>
<dbReference type="InterPro" id="IPR051803">
    <property type="entry name" value="TA_system_RelE-like_toxin"/>
</dbReference>
<keyword evidence="2" id="KW-1277">Toxin-antitoxin system</keyword>
<comment type="caution">
    <text evidence="3">The sequence shown here is derived from an EMBL/GenBank/DDBJ whole genome shotgun (WGS) entry which is preliminary data.</text>
</comment>
<dbReference type="Pfam" id="PF05016">
    <property type="entry name" value="ParE_toxin"/>
    <property type="match status" value="1"/>
</dbReference>
<keyword evidence="4" id="KW-1185">Reference proteome</keyword>
<name>A0ABT7C8A3_9MICO</name>
<evidence type="ECO:0000256" key="1">
    <source>
        <dbReference type="ARBA" id="ARBA00006226"/>
    </source>
</evidence>
<dbReference type="PANTHER" id="PTHR33755:SF6">
    <property type="entry name" value="PLASMID STABILIZATION SYSTEM PROTEIN"/>
    <property type="match status" value="1"/>
</dbReference>
<organism evidence="3 4">
    <name type="scientific">Gulosibacter molinativorax</name>
    <dbReference type="NCBI Taxonomy" id="256821"/>
    <lineage>
        <taxon>Bacteria</taxon>
        <taxon>Bacillati</taxon>
        <taxon>Actinomycetota</taxon>
        <taxon>Actinomycetes</taxon>
        <taxon>Micrococcales</taxon>
        <taxon>Microbacteriaceae</taxon>
        <taxon>Gulosibacter</taxon>
    </lineage>
</organism>
<dbReference type="InterPro" id="IPR035093">
    <property type="entry name" value="RelE/ParE_toxin_dom_sf"/>
</dbReference>
<dbReference type="RefSeq" id="WP_026936367.1">
    <property type="nucleotide sequence ID" value="NZ_CP028426.1"/>
</dbReference>
<evidence type="ECO:0000313" key="4">
    <source>
        <dbReference type="Proteomes" id="UP001170379"/>
    </source>
</evidence>